<proteinExistence type="predicted"/>
<keyword evidence="1" id="KW-0812">Transmembrane</keyword>
<dbReference type="Proteomes" id="UP001158576">
    <property type="component" value="Chromosome XSR"/>
</dbReference>
<feature type="transmembrane region" description="Helical" evidence="1">
    <location>
        <begin position="18"/>
        <end position="38"/>
    </location>
</feature>
<accession>A0ABN7SJN2</accession>
<dbReference type="EMBL" id="OU015569">
    <property type="protein sequence ID" value="CAG5097848.1"/>
    <property type="molecule type" value="Genomic_DNA"/>
</dbReference>
<organism evidence="2 3">
    <name type="scientific">Oikopleura dioica</name>
    <name type="common">Tunicate</name>
    <dbReference type="NCBI Taxonomy" id="34765"/>
    <lineage>
        <taxon>Eukaryota</taxon>
        <taxon>Metazoa</taxon>
        <taxon>Chordata</taxon>
        <taxon>Tunicata</taxon>
        <taxon>Appendicularia</taxon>
        <taxon>Copelata</taxon>
        <taxon>Oikopleuridae</taxon>
        <taxon>Oikopleura</taxon>
    </lineage>
</organism>
<evidence type="ECO:0000313" key="2">
    <source>
        <dbReference type="EMBL" id="CAG5097848.1"/>
    </source>
</evidence>
<keyword evidence="1" id="KW-1133">Transmembrane helix</keyword>
<keyword evidence="3" id="KW-1185">Reference proteome</keyword>
<gene>
    <name evidence="2" type="ORF">OKIOD_LOCUS6817</name>
</gene>
<protein>
    <submittedName>
        <fullName evidence="2">Oidioi.mRNA.OKI2018_I69.XSR.g15259.t1.cds</fullName>
    </submittedName>
</protein>
<evidence type="ECO:0000313" key="3">
    <source>
        <dbReference type="Proteomes" id="UP001158576"/>
    </source>
</evidence>
<reference evidence="2 3" key="1">
    <citation type="submission" date="2021-04" db="EMBL/GenBank/DDBJ databases">
        <authorList>
            <person name="Bliznina A."/>
        </authorList>
    </citation>
    <scope>NUCLEOTIDE SEQUENCE [LARGE SCALE GENOMIC DNA]</scope>
</reference>
<evidence type="ECO:0000256" key="1">
    <source>
        <dbReference type="SAM" id="Phobius"/>
    </source>
</evidence>
<sequence length="96" mass="11023">MTDLNLPRFQPKKKKKKICGYFGSAMMFVLVLNLKSLYDRFVGAPRLYKVIGIVNDNPDAPHFDGEPEHSMEVVDIVDKLEKIYPQEFGPQENPPK</sequence>
<name>A0ABN7SJN2_OIKDI</name>
<keyword evidence="1" id="KW-0472">Membrane</keyword>